<dbReference type="InterPro" id="IPR010228">
    <property type="entry name" value="NADH_UbQ_OxRdtase_Gsu"/>
</dbReference>
<evidence type="ECO:0000313" key="16">
    <source>
        <dbReference type="WBParaSite" id="jg20542"/>
    </source>
</evidence>
<feature type="domain" description="2Fe-2S ferredoxin-type" evidence="12">
    <location>
        <begin position="23"/>
        <end position="101"/>
    </location>
</feature>
<accession>A0A915DKI6</accession>
<dbReference type="Pfam" id="PF00384">
    <property type="entry name" value="Molybdopterin"/>
    <property type="match status" value="1"/>
</dbReference>
<feature type="domain" description="4Fe-4S Mo/W bis-MGD-type" evidence="13">
    <location>
        <begin position="241"/>
        <end position="297"/>
    </location>
</feature>
<comment type="similarity">
    <text evidence="2 11">Belongs to the complex I 75 kDa subunit family.</text>
</comment>
<evidence type="ECO:0000256" key="10">
    <source>
        <dbReference type="ARBA" id="ARBA00034078"/>
    </source>
</evidence>
<dbReference type="Pfam" id="PF22151">
    <property type="entry name" value="Fer4_NDSU1"/>
    <property type="match status" value="1"/>
</dbReference>
<dbReference type="GO" id="GO:0016020">
    <property type="term" value="C:membrane"/>
    <property type="evidence" value="ECO:0007669"/>
    <property type="project" value="InterPro"/>
</dbReference>
<evidence type="ECO:0000256" key="6">
    <source>
        <dbReference type="ARBA" id="ARBA00022967"/>
    </source>
</evidence>
<comment type="cofactor">
    <cofactor evidence="10">
        <name>[2Fe-2S] cluster</name>
        <dbReference type="ChEBI" id="CHEBI:190135"/>
    </cofactor>
</comment>
<dbReference type="InterPro" id="IPR019574">
    <property type="entry name" value="NADH_UbQ_OxRdtase_Gsu_4Fe4S-bd"/>
</dbReference>
<dbReference type="Gene3D" id="3.40.50.740">
    <property type="match status" value="1"/>
</dbReference>
<name>A0A915DKI6_9BILA</name>
<dbReference type="PROSITE" id="PS00642">
    <property type="entry name" value="COMPLEX1_75K_2"/>
    <property type="match status" value="1"/>
</dbReference>
<protein>
    <recommendedName>
        <fullName evidence="3">NADH-ubiquinone oxidoreductase 75 kDa subunit, mitochondrial</fullName>
    </recommendedName>
</protein>
<feature type="domain" description="4Fe-4S His(Cys)3-ligated-type" evidence="14">
    <location>
        <begin position="101"/>
        <end position="140"/>
    </location>
</feature>
<dbReference type="PROSITE" id="PS51669">
    <property type="entry name" value="4FE4S_MOW_BIS_MGD"/>
    <property type="match status" value="1"/>
</dbReference>
<organism evidence="15 16">
    <name type="scientific">Ditylenchus dipsaci</name>
    <dbReference type="NCBI Taxonomy" id="166011"/>
    <lineage>
        <taxon>Eukaryota</taxon>
        <taxon>Metazoa</taxon>
        <taxon>Ecdysozoa</taxon>
        <taxon>Nematoda</taxon>
        <taxon>Chromadorea</taxon>
        <taxon>Rhabditida</taxon>
        <taxon>Tylenchina</taxon>
        <taxon>Tylenchomorpha</taxon>
        <taxon>Sphaerularioidea</taxon>
        <taxon>Anguinidae</taxon>
        <taxon>Anguininae</taxon>
        <taxon>Ditylenchus</taxon>
    </lineage>
</organism>
<keyword evidence="8" id="KW-0411">Iron-sulfur</keyword>
<dbReference type="Proteomes" id="UP000887574">
    <property type="component" value="Unplaced"/>
</dbReference>
<evidence type="ECO:0000259" key="14">
    <source>
        <dbReference type="PROSITE" id="PS51839"/>
    </source>
</evidence>
<dbReference type="SUPFAM" id="SSF54862">
    <property type="entry name" value="4Fe-4S ferredoxins"/>
    <property type="match status" value="1"/>
</dbReference>
<evidence type="ECO:0000256" key="7">
    <source>
        <dbReference type="ARBA" id="ARBA00023004"/>
    </source>
</evidence>
<dbReference type="InterPro" id="IPR006656">
    <property type="entry name" value="Mopterin_OxRdtase"/>
</dbReference>
<keyword evidence="5" id="KW-0479">Metal-binding</keyword>
<dbReference type="Gene3D" id="3.30.70.20">
    <property type="match status" value="1"/>
</dbReference>
<evidence type="ECO:0000256" key="3">
    <source>
        <dbReference type="ARBA" id="ARBA00013888"/>
    </source>
</evidence>
<evidence type="ECO:0000256" key="8">
    <source>
        <dbReference type="ARBA" id="ARBA00023014"/>
    </source>
</evidence>
<keyword evidence="4" id="KW-0004">4Fe-4S</keyword>
<proteinExistence type="inferred from homology"/>
<dbReference type="PROSITE" id="PS51839">
    <property type="entry name" value="4FE4S_HC3"/>
    <property type="match status" value="1"/>
</dbReference>
<dbReference type="CDD" id="cd02773">
    <property type="entry name" value="MopB_Res-Cmplx1_Nad11"/>
    <property type="match status" value="1"/>
</dbReference>
<reference evidence="16" key="1">
    <citation type="submission" date="2022-11" db="UniProtKB">
        <authorList>
            <consortium name="WormBaseParasite"/>
        </authorList>
    </citation>
    <scope>IDENTIFICATION</scope>
</reference>
<sequence length="713" mass="78907">MFCTARLNSVALSRGTASQPTPAKFEVFVDDKKVLVDPGMTILQACALVGVEIPRFCYHDRLSIAGNCRMCLVEVEKSVKPVASCAMPVMNGMRIKTNSDFTKKAREGVMEFLLVNHPLDCPICDQGGECDLQDQSMAFGSDRSRHQNEYDGKRAVEDKNIGPLVKTIMTRCIHCTRCIRFANEVAGVPDLGTTGRGSDMQVGTYVEKLFASELSGNVIDLCPVGALTSKQYSFIARPWETRKVESVDVMDGLGSNIVISHRTGEVLRIIPRMNDDVNEEWISDKSRFSLDGLKRQRLLVPMIKDISGNLVQSNWEDNSRNFRVLCDTESLVAMKDLLNRFNSENVYHEEDFPLAGGGTDLRANYLLNDKIVGVENCDALLLVGTNPRYEAPVFNARIRKAFLHTDIEIGVIGSYVDLTYDYDHIGSESRDIDKILAGKTQFSKKLMSAKNPLIVVGARALQGDEGLQVLSKLQQLAAQLRSSGALTKVLNVLHPSAGTVAAFDLGYKPCNEFTPHKKSIRFLYLLGADERELARKDFASDVFIVYQGHHGDAGAEIADVILPGAAYTEKEATWVNTEGRAQKGYPAVSPPGEARIDWKIIRALSEVSAKTLHYDSISEIRSRLLAIAPHLLRHGDAEEANYLDLSAALSKGQSSSSSSRSLEFQQKRLEDFWMTNSVTRASETMAKCVRAARQYQSHPHLDLPQLPPRQALA</sequence>
<keyword evidence="15" id="KW-1185">Reference proteome</keyword>
<dbReference type="SMART" id="SM00929">
    <property type="entry name" value="NADH-G_4Fe-4S_3"/>
    <property type="match status" value="1"/>
</dbReference>
<dbReference type="GO" id="GO:0051539">
    <property type="term" value="F:4 iron, 4 sulfur cluster binding"/>
    <property type="evidence" value="ECO:0007669"/>
    <property type="project" value="UniProtKB-KW"/>
</dbReference>
<dbReference type="InterPro" id="IPR006963">
    <property type="entry name" value="Mopterin_OxRdtase_4Fe-4S_dom"/>
</dbReference>
<dbReference type="SUPFAM" id="SSF54292">
    <property type="entry name" value="2Fe-2S ferredoxin-like"/>
    <property type="match status" value="1"/>
</dbReference>
<dbReference type="InterPro" id="IPR050123">
    <property type="entry name" value="Prok_molybdopt-oxidoreductase"/>
</dbReference>
<comment type="cofactor">
    <cofactor evidence="1">
        <name>[4Fe-4S] cluster</name>
        <dbReference type="ChEBI" id="CHEBI:49883"/>
    </cofactor>
</comment>
<dbReference type="PROSITE" id="PS00641">
    <property type="entry name" value="COMPLEX1_75K_1"/>
    <property type="match status" value="1"/>
</dbReference>
<dbReference type="InterPro" id="IPR000283">
    <property type="entry name" value="NADH_UbQ_OxRdtase_75kDa_su_CS"/>
</dbReference>
<dbReference type="Pfam" id="PF10588">
    <property type="entry name" value="NADH-G_4Fe-4S_3"/>
    <property type="match status" value="1"/>
</dbReference>
<evidence type="ECO:0000256" key="5">
    <source>
        <dbReference type="ARBA" id="ARBA00022723"/>
    </source>
</evidence>
<evidence type="ECO:0000256" key="1">
    <source>
        <dbReference type="ARBA" id="ARBA00001966"/>
    </source>
</evidence>
<dbReference type="GO" id="GO:0008137">
    <property type="term" value="F:NADH dehydrogenase (ubiquinone) activity"/>
    <property type="evidence" value="ECO:0007669"/>
    <property type="project" value="InterPro"/>
</dbReference>
<dbReference type="WBParaSite" id="jg20542">
    <property type="protein sequence ID" value="jg20542"/>
    <property type="gene ID" value="jg20542"/>
</dbReference>
<evidence type="ECO:0000259" key="12">
    <source>
        <dbReference type="PROSITE" id="PS51085"/>
    </source>
</evidence>
<keyword evidence="7" id="KW-0408">Iron</keyword>
<dbReference type="CDD" id="cd00207">
    <property type="entry name" value="fer2"/>
    <property type="match status" value="1"/>
</dbReference>
<dbReference type="SUPFAM" id="SSF53706">
    <property type="entry name" value="Formate dehydrogenase/DMSO reductase, domains 1-3"/>
    <property type="match status" value="1"/>
</dbReference>
<dbReference type="PROSITE" id="PS51085">
    <property type="entry name" value="2FE2S_FER_2"/>
    <property type="match status" value="1"/>
</dbReference>
<evidence type="ECO:0000256" key="4">
    <source>
        <dbReference type="ARBA" id="ARBA00022485"/>
    </source>
</evidence>
<dbReference type="PROSITE" id="PS00643">
    <property type="entry name" value="COMPLEX1_75K_3"/>
    <property type="match status" value="1"/>
</dbReference>
<dbReference type="Gene3D" id="3.10.20.740">
    <property type="match status" value="1"/>
</dbReference>
<dbReference type="PANTHER" id="PTHR43105:SF13">
    <property type="entry name" value="NADH-UBIQUINONE OXIDOREDUCTASE 75 KDA SUBUNIT, MITOCHONDRIAL"/>
    <property type="match status" value="1"/>
</dbReference>
<dbReference type="Pfam" id="PF09326">
    <property type="entry name" value="NADH_dhqG_C"/>
    <property type="match status" value="1"/>
</dbReference>
<evidence type="ECO:0000256" key="2">
    <source>
        <dbReference type="ARBA" id="ARBA00005404"/>
    </source>
</evidence>
<evidence type="ECO:0000259" key="13">
    <source>
        <dbReference type="PROSITE" id="PS51669"/>
    </source>
</evidence>
<dbReference type="NCBIfam" id="TIGR01973">
    <property type="entry name" value="NuoG"/>
    <property type="match status" value="1"/>
</dbReference>
<keyword evidence="6" id="KW-1278">Translocase</keyword>
<evidence type="ECO:0000256" key="9">
    <source>
        <dbReference type="ARBA" id="ARBA00023027"/>
    </source>
</evidence>
<dbReference type="FunFam" id="3.10.20.740:FF:000001">
    <property type="entry name" value="NADH-quinone oxidoreductase subunit G"/>
    <property type="match status" value="1"/>
</dbReference>
<dbReference type="FunFam" id="3.30.70.20:FF:000002">
    <property type="entry name" value="NADH-ubiquinone oxidoreductase 75 kDa subunit"/>
    <property type="match status" value="1"/>
</dbReference>
<dbReference type="PANTHER" id="PTHR43105">
    <property type="entry name" value="RESPIRATORY NITRATE REDUCTASE"/>
    <property type="match status" value="1"/>
</dbReference>
<dbReference type="Pfam" id="PF22117">
    <property type="entry name" value="Fer4_Nqo3"/>
    <property type="match status" value="1"/>
</dbReference>
<keyword evidence="9" id="KW-0520">NAD</keyword>
<dbReference type="InterPro" id="IPR036010">
    <property type="entry name" value="2Fe-2S_ferredoxin-like_sf"/>
</dbReference>
<dbReference type="GO" id="GO:0042773">
    <property type="term" value="P:ATP synthesis coupled electron transport"/>
    <property type="evidence" value="ECO:0007669"/>
    <property type="project" value="InterPro"/>
</dbReference>
<dbReference type="InterPro" id="IPR015405">
    <property type="entry name" value="NDUFS1-like_C"/>
</dbReference>
<dbReference type="GO" id="GO:0046872">
    <property type="term" value="F:metal ion binding"/>
    <property type="evidence" value="ECO:0007669"/>
    <property type="project" value="UniProtKB-KW"/>
</dbReference>
<dbReference type="InterPro" id="IPR001041">
    <property type="entry name" value="2Fe-2S_ferredoxin-type"/>
</dbReference>
<dbReference type="InterPro" id="IPR054351">
    <property type="entry name" value="NADH_UbQ_OxRdtase_ferredoxin"/>
</dbReference>
<dbReference type="GO" id="GO:0016651">
    <property type="term" value="F:oxidoreductase activity, acting on NAD(P)H"/>
    <property type="evidence" value="ECO:0007669"/>
    <property type="project" value="InterPro"/>
</dbReference>
<dbReference type="Pfam" id="PF13510">
    <property type="entry name" value="Fer2_4"/>
    <property type="match status" value="1"/>
</dbReference>
<evidence type="ECO:0000256" key="11">
    <source>
        <dbReference type="RuleBase" id="RU004523"/>
    </source>
</evidence>
<dbReference type="AlphaFoldDB" id="A0A915DKI6"/>
<evidence type="ECO:0000313" key="15">
    <source>
        <dbReference type="Proteomes" id="UP000887574"/>
    </source>
</evidence>